<feature type="domain" description="Reverse transcriptase" evidence="1">
    <location>
        <begin position="90"/>
        <end position="195"/>
    </location>
</feature>
<dbReference type="PANTHER" id="PTHR31635">
    <property type="entry name" value="REVERSE TRANSCRIPTASE DOMAIN-CONTAINING PROTEIN-RELATED"/>
    <property type="match status" value="1"/>
</dbReference>
<name>A0A9P6XSX2_RHIOR</name>
<proteinExistence type="predicted"/>
<reference evidence="2" key="1">
    <citation type="journal article" date="2020" name="Microb. Genom.">
        <title>Genetic diversity of clinical and environmental Mucorales isolates obtained from an investigation of mucormycosis cases among solid organ transplant recipients.</title>
        <authorList>
            <person name="Nguyen M.H."/>
            <person name="Kaul D."/>
            <person name="Muto C."/>
            <person name="Cheng S.J."/>
            <person name="Richter R.A."/>
            <person name="Bruno V.M."/>
            <person name="Liu G."/>
            <person name="Beyhan S."/>
            <person name="Sundermann A.J."/>
            <person name="Mounaud S."/>
            <person name="Pasculle A.W."/>
            <person name="Nierman W.C."/>
            <person name="Driscoll E."/>
            <person name="Cumbie R."/>
            <person name="Clancy C.J."/>
            <person name="Dupont C.L."/>
        </authorList>
    </citation>
    <scope>NUCLEOTIDE SEQUENCE</scope>
    <source>
        <strain evidence="2">GL16</strain>
    </source>
</reference>
<organism evidence="2 3">
    <name type="scientific">Rhizopus oryzae</name>
    <name type="common">Mucormycosis agent</name>
    <name type="synonym">Rhizopus arrhizus var. delemar</name>
    <dbReference type="NCBI Taxonomy" id="64495"/>
    <lineage>
        <taxon>Eukaryota</taxon>
        <taxon>Fungi</taxon>
        <taxon>Fungi incertae sedis</taxon>
        <taxon>Mucoromycota</taxon>
        <taxon>Mucoromycotina</taxon>
        <taxon>Mucoromycetes</taxon>
        <taxon>Mucorales</taxon>
        <taxon>Mucorineae</taxon>
        <taxon>Rhizopodaceae</taxon>
        <taxon>Rhizopus</taxon>
    </lineage>
</organism>
<dbReference type="InterPro" id="IPR000477">
    <property type="entry name" value="RT_dom"/>
</dbReference>
<comment type="caution">
    <text evidence="2">The sequence shown here is derived from an EMBL/GenBank/DDBJ whole genome shotgun (WGS) entry which is preliminary data.</text>
</comment>
<dbReference type="PANTHER" id="PTHR31635:SF196">
    <property type="entry name" value="REVERSE TRANSCRIPTASE DOMAIN-CONTAINING PROTEIN-RELATED"/>
    <property type="match status" value="1"/>
</dbReference>
<evidence type="ECO:0000313" key="2">
    <source>
        <dbReference type="EMBL" id="KAG1531871.1"/>
    </source>
</evidence>
<dbReference type="Proteomes" id="UP000717996">
    <property type="component" value="Unassembled WGS sequence"/>
</dbReference>
<evidence type="ECO:0000259" key="1">
    <source>
        <dbReference type="Pfam" id="PF00078"/>
    </source>
</evidence>
<evidence type="ECO:0000313" key="3">
    <source>
        <dbReference type="Proteomes" id="UP000717996"/>
    </source>
</evidence>
<protein>
    <recommendedName>
        <fullName evidence="1">Reverse transcriptase domain-containing protein</fullName>
    </recommendedName>
</protein>
<dbReference type="OrthoDB" id="2212429at2759"/>
<accession>A0A9P6XSX2</accession>
<sequence>MVSHIPASCRISNDDSELMTSPFLMEDLLEQVKRTPKVSRPGKDGLSYVFFNLIFQHPKYNELLLRVYNDALSGRLFPKSWLETCICLLPKKGDLRLLTNWRPITLINCDAKIFTRLLNSRLVLVASQLIPPWQSSFMKDRFIADNGALVNLAIEQASIRNSDEIGLLCDQEKTYDRIHPNYLRAVLVQFGFPEQFVLAITSFS</sequence>
<dbReference type="AlphaFoldDB" id="A0A9P6XSX2"/>
<gene>
    <name evidence="2" type="ORF">G6F51_013348</name>
</gene>
<dbReference type="Pfam" id="PF00078">
    <property type="entry name" value="RVT_1"/>
    <property type="match status" value="1"/>
</dbReference>
<dbReference type="EMBL" id="JAANIT010005130">
    <property type="protein sequence ID" value="KAG1531871.1"/>
    <property type="molecule type" value="Genomic_DNA"/>
</dbReference>